<evidence type="ECO:0000313" key="2">
    <source>
        <dbReference type="EMBL" id="CAI9739245.1"/>
    </source>
</evidence>
<organism evidence="2 3">
    <name type="scientific">Octopus vulgaris</name>
    <name type="common">Common octopus</name>
    <dbReference type="NCBI Taxonomy" id="6645"/>
    <lineage>
        <taxon>Eukaryota</taxon>
        <taxon>Metazoa</taxon>
        <taxon>Spiralia</taxon>
        <taxon>Lophotrochozoa</taxon>
        <taxon>Mollusca</taxon>
        <taxon>Cephalopoda</taxon>
        <taxon>Coleoidea</taxon>
        <taxon>Octopodiformes</taxon>
        <taxon>Octopoda</taxon>
        <taxon>Incirrata</taxon>
        <taxon>Octopodidae</taxon>
        <taxon>Octopus</taxon>
    </lineage>
</organism>
<evidence type="ECO:0000256" key="1">
    <source>
        <dbReference type="SAM" id="MobiDB-lite"/>
    </source>
</evidence>
<dbReference type="AlphaFoldDB" id="A0AA36BRV0"/>
<proteinExistence type="predicted"/>
<dbReference type="EMBL" id="OX597836">
    <property type="protein sequence ID" value="CAI9739245.1"/>
    <property type="molecule type" value="Genomic_DNA"/>
</dbReference>
<feature type="compositionally biased region" description="Gly residues" evidence="1">
    <location>
        <begin position="17"/>
        <end position="40"/>
    </location>
</feature>
<accession>A0AA36BRV0</accession>
<dbReference type="Proteomes" id="UP001162480">
    <property type="component" value="Chromosome 23"/>
</dbReference>
<name>A0AA36BRV0_OCTVU</name>
<evidence type="ECO:0000313" key="3">
    <source>
        <dbReference type="Proteomes" id="UP001162480"/>
    </source>
</evidence>
<feature type="region of interest" description="Disordered" evidence="1">
    <location>
        <begin position="1"/>
        <end position="46"/>
    </location>
</feature>
<sequence>MVMRSYRSEGGGDDDSSGGGGGGVDGGSGSDDNGGGGGGANNNHTTISYTESMAPLFVQRLHKARMYSLHSSLICSFLDIFLKAPGFSQFDLMISHPYLMLLRCLETVQVKPKC</sequence>
<protein>
    <submittedName>
        <fullName evidence="2">Uncharacterized protein</fullName>
    </submittedName>
</protein>
<reference evidence="2" key="1">
    <citation type="submission" date="2023-08" db="EMBL/GenBank/DDBJ databases">
        <authorList>
            <person name="Alioto T."/>
            <person name="Alioto T."/>
            <person name="Gomez Garrido J."/>
        </authorList>
    </citation>
    <scope>NUCLEOTIDE SEQUENCE</scope>
</reference>
<gene>
    <name evidence="2" type="ORF">OCTVUL_1B013765</name>
</gene>
<keyword evidence="3" id="KW-1185">Reference proteome</keyword>